<sequence>MEEEMFTMTERVTTVSGVEMNREGWWQRVAMRERAKLHRGRRTDGDVVYCA</sequence>
<dbReference type="AlphaFoldDB" id="A0A2Z6NPV8"/>
<keyword evidence="2" id="KW-1185">Reference proteome</keyword>
<evidence type="ECO:0000313" key="2">
    <source>
        <dbReference type="Proteomes" id="UP000242715"/>
    </source>
</evidence>
<evidence type="ECO:0000313" key="1">
    <source>
        <dbReference type="EMBL" id="GAU44123.1"/>
    </source>
</evidence>
<gene>
    <name evidence="1" type="ORF">TSUD_124100</name>
</gene>
<protein>
    <submittedName>
        <fullName evidence="1">Uncharacterized protein</fullName>
    </submittedName>
</protein>
<dbReference type="Proteomes" id="UP000242715">
    <property type="component" value="Unassembled WGS sequence"/>
</dbReference>
<organism evidence="1 2">
    <name type="scientific">Trifolium subterraneum</name>
    <name type="common">Subterranean clover</name>
    <dbReference type="NCBI Taxonomy" id="3900"/>
    <lineage>
        <taxon>Eukaryota</taxon>
        <taxon>Viridiplantae</taxon>
        <taxon>Streptophyta</taxon>
        <taxon>Embryophyta</taxon>
        <taxon>Tracheophyta</taxon>
        <taxon>Spermatophyta</taxon>
        <taxon>Magnoliopsida</taxon>
        <taxon>eudicotyledons</taxon>
        <taxon>Gunneridae</taxon>
        <taxon>Pentapetalae</taxon>
        <taxon>rosids</taxon>
        <taxon>fabids</taxon>
        <taxon>Fabales</taxon>
        <taxon>Fabaceae</taxon>
        <taxon>Papilionoideae</taxon>
        <taxon>50 kb inversion clade</taxon>
        <taxon>NPAAA clade</taxon>
        <taxon>Hologalegina</taxon>
        <taxon>IRL clade</taxon>
        <taxon>Trifolieae</taxon>
        <taxon>Trifolium</taxon>
    </lineage>
</organism>
<dbReference type="EMBL" id="DF974016">
    <property type="protein sequence ID" value="GAU44123.1"/>
    <property type="molecule type" value="Genomic_DNA"/>
</dbReference>
<accession>A0A2Z6NPV8</accession>
<name>A0A2Z6NPV8_TRISU</name>
<proteinExistence type="predicted"/>
<reference evidence="2" key="1">
    <citation type="journal article" date="2017" name="Front. Plant Sci.">
        <title>Climate Clever Clovers: New Paradigm to Reduce the Environmental Footprint of Ruminants by Breeding Low Methanogenic Forages Utilizing Haplotype Variation.</title>
        <authorList>
            <person name="Kaur P."/>
            <person name="Appels R."/>
            <person name="Bayer P.E."/>
            <person name="Keeble-Gagnere G."/>
            <person name="Wang J."/>
            <person name="Hirakawa H."/>
            <person name="Shirasawa K."/>
            <person name="Vercoe P."/>
            <person name="Stefanova K."/>
            <person name="Durmic Z."/>
            <person name="Nichols P."/>
            <person name="Revell C."/>
            <person name="Isobe S.N."/>
            <person name="Edwards D."/>
            <person name="Erskine W."/>
        </authorList>
    </citation>
    <scope>NUCLEOTIDE SEQUENCE [LARGE SCALE GENOMIC DNA]</scope>
    <source>
        <strain evidence="2">cv. Daliak</strain>
    </source>
</reference>